<protein>
    <submittedName>
        <fullName evidence="2">ORF2</fullName>
    </submittedName>
</protein>
<dbReference type="InterPro" id="IPR004118">
    <property type="entry name" value="HEV_TT_vir_Orf2/Gyrovir_Vp2_N"/>
</dbReference>
<proteinExistence type="predicted"/>
<evidence type="ECO:0000313" key="2">
    <source>
        <dbReference type="EMBL" id="ASH99077.1"/>
    </source>
</evidence>
<dbReference type="RefSeq" id="YP_010797510.1">
    <property type="nucleotide sequence ID" value="NC_076188.1"/>
</dbReference>
<dbReference type="Pfam" id="PF02957">
    <property type="entry name" value="TT_ORF2-like"/>
    <property type="match status" value="1"/>
</dbReference>
<evidence type="ECO:0000259" key="1">
    <source>
        <dbReference type="Pfam" id="PF02957"/>
    </source>
</evidence>
<accession>A0A220IGH2</accession>
<dbReference type="KEGG" id="vg:80535311"/>
<feature type="domain" description="Hepatitis TT virus Orf2/Gyrovirus Vp2 N-terminal" evidence="1">
    <location>
        <begin position="8"/>
        <end position="35"/>
    </location>
</feature>
<keyword evidence="3" id="KW-1185">Reference proteome</keyword>
<evidence type="ECO:0000313" key="3">
    <source>
        <dbReference type="Proteomes" id="UP000679510"/>
    </source>
</evidence>
<reference evidence="2 3" key="1">
    <citation type="journal article" date="2017" name="Microbiome">
        <title>Virome comparisons in wild-diseased and healthy captive giant pandas.</title>
        <authorList>
            <person name="Zhang W."/>
            <person name="Yang S."/>
            <person name="Shan T."/>
            <person name="Hou R."/>
            <person name="Liu Z."/>
            <person name="Li W."/>
            <person name="Guo L."/>
            <person name="Wang Y."/>
            <person name="Chen P."/>
            <person name="Wang X."/>
            <person name="Feng F."/>
            <person name="Wang H."/>
            <person name="Chen C."/>
            <person name="Shen Q."/>
            <person name="Zhou C."/>
            <person name="Hua X."/>
            <person name="Cui L."/>
            <person name="Deng X."/>
            <person name="Zhang Z."/>
            <person name="Qi D."/>
            <person name="Delwart E."/>
        </authorList>
    </citation>
    <scope>NUCLEOTIDE SEQUENCE [LARGE SCALE GENOMIC DNA]</scope>
    <source>
        <strain evidence="3">gpan20793</strain>
    </source>
</reference>
<organism evidence="2 3">
    <name type="scientific">Giant panda anellovirus</name>
    <dbReference type="NCBI Taxonomy" id="2016460"/>
    <lineage>
        <taxon>Viruses</taxon>
        <taxon>Monodnaviria</taxon>
        <taxon>Shotokuvirae</taxon>
        <taxon>Commensaviricota</taxon>
        <taxon>Cardeaviricetes</taxon>
        <taxon>Sanitavirales</taxon>
        <taxon>Anelloviridae</taxon>
    </lineage>
</organism>
<dbReference type="Proteomes" id="UP000679510">
    <property type="component" value="Segment"/>
</dbReference>
<dbReference type="GeneID" id="80535311"/>
<sequence>MSRAEQNRKRALWFASCSATHRIWCNCSDWMSHVEERTQAKRKCGILEGVSPAEGISFATEEDPEDRDTVTGQEDGDVGTIIRDIHEYIKRY</sequence>
<dbReference type="EMBL" id="MF327539">
    <property type="protein sequence ID" value="ASH99077.1"/>
    <property type="molecule type" value="Genomic_DNA"/>
</dbReference>
<name>A0A220IGH2_9VIRU</name>